<keyword evidence="1 2" id="KW-0067">ATP-binding</keyword>
<keyword evidence="2" id="KW-0645">Protease</keyword>
<dbReference type="PRINTS" id="PR00300">
    <property type="entry name" value="CLPPROTEASEA"/>
</dbReference>
<dbReference type="RefSeq" id="WP_111524832.1">
    <property type="nucleotide sequence ID" value="NZ_CP032364.1"/>
</dbReference>
<dbReference type="InterPro" id="IPR028299">
    <property type="entry name" value="ClpA/B_CS2"/>
</dbReference>
<dbReference type="Gene3D" id="4.10.860.10">
    <property type="entry name" value="UVR domain"/>
    <property type="match status" value="1"/>
</dbReference>
<proteinExistence type="inferred from homology"/>
<dbReference type="InterPro" id="IPR019489">
    <property type="entry name" value="Clp_ATPase_C"/>
</dbReference>
<gene>
    <name evidence="2" type="ORF">D4A81_06450</name>
</gene>
<dbReference type="FunFam" id="3.40.50.300:FF:000010">
    <property type="entry name" value="Chaperone clpB 1, putative"/>
    <property type="match status" value="1"/>
</dbReference>
<dbReference type="FunFam" id="3.40.50.300:FF:000025">
    <property type="entry name" value="ATP-dependent Clp protease subunit"/>
    <property type="match status" value="1"/>
</dbReference>
<dbReference type="SMART" id="SM01086">
    <property type="entry name" value="ClpB_D2-small"/>
    <property type="match status" value="1"/>
</dbReference>
<dbReference type="GO" id="GO:0008233">
    <property type="term" value="F:peptidase activity"/>
    <property type="evidence" value="ECO:0007669"/>
    <property type="project" value="UniProtKB-KW"/>
</dbReference>
<evidence type="ECO:0000256" key="1">
    <source>
        <dbReference type="RuleBase" id="RU004432"/>
    </source>
</evidence>
<dbReference type="InterPro" id="IPR001943">
    <property type="entry name" value="UVR_dom"/>
</dbReference>
<dbReference type="KEGG" id="lua:D4A81_06450"/>
<dbReference type="Pfam" id="PF00004">
    <property type="entry name" value="AAA"/>
    <property type="match status" value="1"/>
</dbReference>
<dbReference type="SUPFAM" id="SSF52540">
    <property type="entry name" value="P-loop containing nucleoside triphosphate hydrolases"/>
    <property type="match status" value="2"/>
</dbReference>
<dbReference type="GO" id="GO:0005524">
    <property type="term" value="F:ATP binding"/>
    <property type="evidence" value="ECO:0007669"/>
    <property type="project" value="UniProtKB-KW"/>
</dbReference>
<dbReference type="Proteomes" id="UP000265562">
    <property type="component" value="Chromosome"/>
</dbReference>
<organism evidence="2 3">
    <name type="scientific">Lachnoanaerobaculum umeaense</name>
    <dbReference type="NCBI Taxonomy" id="617123"/>
    <lineage>
        <taxon>Bacteria</taxon>
        <taxon>Bacillati</taxon>
        <taxon>Bacillota</taxon>
        <taxon>Clostridia</taxon>
        <taxon>Lachnospirales</taxon>
        <taxon>Lachnospiraceae</taxon>
        <taxon>Lachnoanaerobaculum</taxon>
    </lineage>
</organism>
<dbReference type="GO" id="GO:0006508">
    <property type="term" value="P:proteolysis"/>
    <property type="evidence" value="ECO:0007669"/>
    <property type="project" value="UniProtKB-KW"/>
</dbReference>
<dbReference type="PROSITE" id="PS50151">
    <property type="entry name" value="UVR"/>
    <property type="match status" value="1"/>
</dbReference>
<evidence type="ECO:0000313" key="2">
    <source>
        <dbReference type="EMBL" id="AYA99608.1"/>
    </source>
</evidence>
<dbReference type="SMART" id="SM00382">
    <property type="entry name" value="AAA"/>
    <property type="match status" value="2"/>
</dbReference>
<dbReference type="GO" id="GO:0034605">
    <property type="term" value="P:cellular response to heat"/>
    <property type="evidence" value="ECO:0007669"/>
    <property type="project" value="TreeGrafter"/>
</dbReference>
<sequence length="829" mass="93618">MAERYTSQAKEAIKYAEMAAKELSQNYVGTEHLLLGLVQEGSGVAAKILENNGITEEKILNLIDQLIVSNYNVAVEGKQNYSPLAIGVLQNAYREATRYKSALIGTEHILIAIIKDSACIAHKLLLTMNINIQRIYMEILSAMGEEIERKENYERSYTKQNNFSTPTLDKYSRDLTEFARIGKLDPVIGRDDETNRVMQILSRRTKNNPVLIGEPGVGKTAVVEGLASRIISKEVPDTLLDKRLVTLDLPAMIAGSKYRGEFEERIKKVINEVVNAGNVLLFLDELHTIIGAGGAEGAVDASNILKPLLARGELQLIGATTIDEYRKHIEKDSALERRFQSIIVEEPSLEDATKILLGLKHKYEEHHAVSITDRAIESAVKLSKRYISDRFLPDKAIDLVDEAASKTRISNYMEPDKIKEIKAEIEKMEKEKEEAVGAEEFERAGEIKEKQEKLREKQNKLRERWIEDKKNKKLVVDEDEIADVVALWTKIPVKKITENDSQKLNNLEKVLHERVVGQEEAVNAVARAIRRGRVGLKDPKRPIGSFLFLGPTGVGKTELSKALAYSMFGSESALIRVDMSEYMEKHSVSKMVGSPPGYVGYDEGGQLSEKVRRNPYSVILFDEIEKAHPDVFNILLQVLDDGHITDSSGRVVDFKNTVIILTSNAGAQRIVEPKHLGFASSSDDEKDYSAMKNNVMDEVKQMFKPEFLNRIDETIVFHQLTRENLKEILDILLKEINNRLSEQMQMSIRLTEKAKEFLIDKGYDKKYGARPLKRALQNEIEDKMAEQILMGNVKLGDHIKVDCKGEDKDRELIFKPMVNKTKAKELVSQ</sequence>
<dbReference type="InterPro" id="IPR004176">
    <property type="entry name" value="Clp_R_N"/>
</dbReference>
<reference evidence="2 3" key="1">
    <citation type="submission" date="2018-09" db="EMBL/GenBank/DDBJ databases">
        <title>Genome sequencing of Lachnoanaerobaculum umeaense DSM 23576.</title>
        <authorList>
            <person name="Kook J.-K."/>
            <person name="Park S.-N."/>
            <person name="Lim Y.K."/>
        </authorList>
    </citation>
    <scope>NUCLEOTIDE SEQUENCE [LARGE SCALE GENOMIC DNA]</scope>
    <source>
        <strain evidence="3">DSM 23576 \ CCUG 58757</strain>
    </source>
</reference>
<dbReference type="PROSITE" id="PS00870">
    <property type="entry name" value="CLPAB_1"/>
    <property type="match status" value="1"/>
</dbReference>
<dbReference type="GO" id="GO:0016887">
    <property type="term" value="F:ATP hydrolysis activity"/>
    <property type="evidence" value="ECO:0007669"/>
    <property type="project" value="InterPro"/>
</dbReference>
<keyword evidence="3" id="KW-1185">Reference proteome</keyword>
<dbReference type="PROSITE" id="PS00871">
    <property type="entry name" value="CLPAB_2"/>
    <property type="match status" value="1"/>
</dbReference>
<dbReference type="Gene3D" id="1.10.8.60">
    <property type="match status" value="2"/>
</dbReference>
<dbReference type="InterPro" id="IPR003959">
    <property type="entry name" value="ATPase_AAA_core"/>
</dbReference>
<dbReference type="InterPro" id="IPR036628">
    <property type="entry name" value="Clp_N_dom_sf"/>
</dbReference>
<dbReference type="SUPFAM" id="SSF81923">
    <property type="entry name" value="Double Clp-N motif"/>
    <property type="match status" value="1"/>
</dbReference>
<dbReference type="InterPro" id="IPR003593">
    <property type="entry name" value="AAA+_ATPase"/>
</dbReference>
<dbReference type="InterPro" id="IPR027417">
    <property type="entry name" value="P-loop_NTPase"/>
</dbReference>
<dbReference type="PROSITE" id="PS51903">
    <property type="entry name" value="CLP_R"/>
    <property type="match status" value="1"/>
</dbReference>
<accession>A0A385PZN3</accession>
<dbReference type="EMBL" id="CP032364">
    <property type="protein sequence ID" value="AYA99608.1"/>
    <property type="molecule type" value="Genomic_DNA"/>
</dbReference>
<dbReference type="Gene3D" id="1.10.1780.10">
    <property type="entry name" value="Clp, N-terminal domain"/>
    <property type="match status" value="1"/>
</dbReference>
<dbReference type="InterPro" id="IPR001270">
    <property type="entry name" value="ClpA/B"/>
</dbReference>
<dbReference type="PANTHER" id="PTHR11638">
    <property type="entry name" value="ATP-DEPENDENT CLP PROTEASE"/>
    <property type="match status" value="1"/>
</dbReference>
<dbReference type="Gene3D" id="3.40.50.300">
    <property type="entry name" value="P-loop containing nucleotide triphosphate hydrolases"/>
    <property type="match status" value="2"/>
</dbReference>
<keyword evidence="1" id="KW-0143">Chaperone</keyword>
<dbReference type="InterPro" id="IPR050130">
    <property type="entry name" value="ClpA_ClpB"/>
</dbReference>
<dbReference type="CDD" id="cd00009">
    <property type="entry name" value="AAA"/>
    <property type="match status" value="1"/>
</dbReference>
<keyword evidence="1" id="KW-0547">Nucleotide-binding</keyword>
<dbReference type="PANTHER" id="PTHR11638:SF18">
    <property type="entry name" value="HEAT SHOCK PROTEIN 104"/>
    <property type="match status" value="1"/>
</dbReference>
<dbReference type="Pfam" id="PF02861">
    <property type="entry name" value="Clp_N"/>
    <property type="match status" value="1"/>
</dbReference>
<dbReference type="Pfam" id="PF17871">
    <property type="entry name" value="AAA_lid_9"/>
    <property type="match status" value="1"/>
</dbReference>
<name>A0A385PZN3_9FIRM</name>
<dbReference type="AlphaFoldDB" id="A0A385PZN3"/>
<dbReference type="GO" id="GO:0005737">
    <property type="term" value="C:cytoplasm"/>
    <property type="evidence" value="ECO:0007669"/>
    <property type="project" value="TreeGrafter"/>
</dbReference>
<protein>
    <submittedName>
        <fullName evidence="2">ATP-dependent Clp protease ATP-binding subunit</fullName>
    </submittedName>
</protein>
<keyword evidence="2" id="KW-0378">Hydrolase</keyword>
<dbReference type="Pfam" id="PF07724">
    <property type="entry name" value="AAA_2"/>
    <property type="match status" value="1"/>
</dbReference>
<dbReference type="InterPro" id="IPR018368">
    <property type="entry name" value="ClpA/B_CS1"/>
</dbReference>
<dbReference type="InterPro" id="IPR041546">
    <property type="entry name" value="ClpA/ClpB_AAA_lid"/>
</dbReference>
<dbReference type="Pfam" id="PF10431">
    <property type="entry name" value="ClpB_D2-small"/>
    <property type="match status" value="1"/>
</dbReference>
<dbReference type="OrthoDB" id="9803641at2"/>
<dbReference type="FunFam" id="1.10.8.60:FF:000017">
    <property type="entry name" value="ATP-dependent chaperone ClpB"/>
    <property type="match status" value="1"/>
</dbReference>
<dbReference type="CDD" id="cd19499">
    <property type="entry name" value="RecA-like_ClpB_Hsp104-like"/>
    <property type="match status" value="1"/>
</dbReference>
<evidence type="ECO:0000313" key="3">
    <source>
        <dbReference type="Proteomes" id="UP000265562"/>
    </source>
</evidence>
<comment type="similarity">
    <text evidence="1">Belongs to the ClpA/ClpB family.</text>
</comment>